<feature type="domain" description="Amidohydrolase-related" evidence="6">
    <location>
        <begin position="69"/>
        <end position="354"/>
    </location>
</feature>
<dbReference type="Pfam" id="PF13382">
    <property type="entry name" value="Adenine_deam_C"/>
    <property type="match status" value="1"/>
</dbReference>
<evidence type="ECO:0000256" key="1">
    <source>
        <dbReference type="ARBA" id="ARBA00006773"/>
    </source>
</evidence>
<evidence type="ECO:0000256" key="4">
    <source>
        <dbReference type="ARBA" id="ARBA00023211"/>
    </source>
</evidence>
<dbReference type="InterPro" id="IPR006679">
    <property type="entry name" value="Adenine_deam"/>
</dbReference>
<dbReference type="Gene3D" id="2.30.40.10">
    <property type="entry name" value="Urease, subunit C, domain 1"/>
    <property type="match status" value="1"/>
</dbReference>
<dbReference type="PANTHER" id="PTHR11113">
    <property type="entry name" value="N-ACETYLGLUCOSAMINE-6-PHOSPHATE DEACETYLASE"/>
    <property type="match status" value="1"/>
</dbReference>
<dbReference type="InterPro" id="IPR011059">
    <property type="entry name" value="Metal-dep_hydrolase_composite"/>
</dbReference>
<dbReference type="GO" id="GO:0000034">
    <property type="term" value="F:adenine deaminase activity"/>
    <property type="evidence" value="ECO:0007669"/>
    <property type="project" value="UniProtKB-EC"/>
</dbReference>
<comment type="catalytic activity">
    <reaction evidence="5">
        <text>adenine + H2O + H(+) = hypoxanthine + NH4(+)</text>
        <dbReference type="Rhea" id="RHEA:23688"/>
        <dbReference type="ChEBI" id="CHEBI:15377"/>
        <dbReference type="ChEBI" id="CHEBI:15378"/>
        <dbReference type="ChEBI" id="CHEBI:16708"/>
        <dbReference type="ChEBI" id="CHEBI:17368"/>
        <dbReference type="ChEBI" id="CHEBI:28938"/>
        <dbReference type="EC" id="3.5.4.2"/>
    </reaction>
</comment>
<accession>A0A644YQU1</accession>
<evidence type="ECO:0000313" key="8">
    <source>
        <dbReference type="EMBL" id="MPM28853.1"/>
    </source>
</evidence>
<dbReference type="AlphaFoldDB" id="A0A644YQU1"/>
<name>A0A644YQU1_9ZZZZ</name>
<dbReference type="InterPro" id="IPR032466">
    <property type="entry name" value="Metal_Hydrolase"/>
</dbReference>
<dbReference type="PANTHER" id="PTHR11113:SF2">
    <property type="entry name" value="ADENINE DEAMINASE"/>
    <property type="match status" value="1"/>
</dbReference>
<dbReference type="InterPro" id="IPR006680">
    <property type="entry name" value="Amidohydro-rel"/>
</dbReference>
<dbReference type="Gene3D" id="3.20.20.140">
    <property type="entry name" value="Metal-dependent hydrolases"/>
    <property type="match status" value="1"/>
</dbReference>
<dbReference type="EMBL" id="VSSQ01005363">
    <property type="protein sequence ID" value="MPM28853.1"/>
    <property type="molecule type" value="Genomic_DNA"/>
</dbReference>
<comment type="caution">
    <text evidence="8">The sequence shown here is derived from an EMBL/GenBank/DDBJ whole genome shotgun (WGS) entry which is preliminary data.</text>
</comment>
<reference evidence="8" key="1">
    <citation type="submission" date="2019-08" db="EMBL/GenBank/DDBJ databases">
        <authorList>
            <person name="Kucharzyk K."/>
            <person name="Murdoch R.W."/>
            <person name="Higgins S."/>
            <person name="Loffler F."/>
        </authorList>
    </citation>
    <scope>NUCLEOTIDE SEQUENCE</scope>
</reference>
<keyword evidence="3 8" id="KW-0378">Hydrolase</keyword>
<evidence type="ECO:0000259" key="6">
    <source>
        <dbReference type="Pfam" id="PF01979"/>
    </source>
</evidence>
<dbReference type="EC" id="3.5.4.2" evidence="2"/>
<feature type="domain" description="Adenine deaminase C-terminal" evidence="7">
    <location>
        <begin position="412"/>
        <end position="575"/>
    </location>
</feature>
<dbReference type="GO" id="GO:0006146">
    <property type="term" value="P:adenine catabolic process"/>
    <property type="evidence" value="ECO:0007669"/>
    <property type="project" value="InterPro"/>
</dbReference>
<keyword evidence="4" id="KW-0464">Manganese</keyword>
<dbReference type="InterPro" id="IPR026912">
    <property type="entry name" value="Adenine_deam_C"/>
</dbReference>
<dbReference type="SUPFAM" id="SSF51556">
    <property type="entry name" value="Metallo-dependent hydrolases"/>
    <property type="match status" value="1"/>
</dbReference>
<proteinExistence type="inferred from homology"/>
<dbReference type="Pfam" id="PF01979">
    <property type="entry name" value="Amidohydro_1"/>
    <property type="match status" value="1"/>
</dbReference>
<comment type="similarity">
    <text evidence="1">Belongs to the metallo-dependent hydrolases superfamily. Adenine deaminase family.</text>
</comment>
<organism evidence="8">
    <name type="scientific">bioreactor metagenome</name>
    <dbReference type="NCBI Taxonomy" id="1076179"/>
    <lineage>
        <taxon>unclassified sequences</taxon>
        <taxon>metagenomes</taxon>
        <taxon>ecological metagenomes</taxon>
    </lineage>
</organism>
<protein>
    <recommendedName>
        <fullName evidence="2">adenine deaminase</fullName>
        <ecNumber evidence="2">3.5.4.2</ecNumber>
    </recommendedName>
</protein>
<dbReference type="SUPFAM" id="SSF51338">
    <property type="entry name" value="Composite domain of metallo-dependent hydrolases"/>
    <property type="match status" value="1"/>
</dbReference>
<gene>
    <name evidence="8" type="primary">ade_17</name>
    <name evidence="8" type="ORF">SDC9_75384</name>
</gene>
<evidence type="ECO:0000259" key="7">
    <source>
        <dbReference type="Pfam" id="PF13382"/>
    </source>
</evidence>
<evidence type="ECO:0000256" key="5">
    <source>
        <dbReference type="ARBA" id="ARBA00047720"/>
    </source>
</evidence>
<sequence>MMDNRLINVAMGKEAADLIIRGGTLVNVHTRELYQADVSIANNRIAGVGVLPQGAMGPNTRVIDAKGRYLAPGFIDAHIHFESSMLSYTEFVNTVLPLGTTCVASDLMEVTIVSGLEGLHAILKESRDLPVTLKYPVPSFMGDESAFQTTGSILNAGMIEQLLQLPEAVGLAEVLVPPILAGSAESRHVLKLARSLGKTAEGHAPATGGPALHAYASTGIRSDHESTTKEEALEKLRNGLRVLMREGAASTDLRACLRAITEEGIDTRHCAMVSDDVDALHLYTYGHMDHKIRLAIEAGVDPVTAIQMATINPAESLKIDDLHGSVSPGKYADIVLLSSLQSCTIDAVVAKGSLLVQDGKLMKPFVQGEYAEVLLHTVHFKRELKPGDLLIRAENGANRATVKVIGSSPVSLLTEARTADVEVQHGYLASDVEQDVLHIACVERYGKKGTIGKAFIRGFGLKRGAVATSVGHDHHNITVVGTNAEDMLLAVNRVRELEGAIVVVDNGKVVGELALPIAGLLSTLSGSEVAKIQHQLVDAMKALGCSMPSPFMTLSFITLIFIPDYGITDIGLFAV</sequence>
<evidence type="ECO:0000256" key="3">
    <source>
        <dbReference type="ARBA" id="ARBA00022801"/>
    </source>
</evidence>
<dbReference type="HAMAP" id="MF_01518">
    <property type="entry name" value="Adenine_deamin"/>
    <property type="match status" value="1"/>
</dbReference>
<evidence type="ECO:0000256" key="2">
    <source>
        <dbReference type="ARBA" id="ARBA00012782"/>
    </source>
</evidence>